<evidence type="ECO:0000313" key="2">
    <source>
        <dbReference type="EMBL" id="QDU70307.1"/>
    </source>
</evidence>
<evidence type="ECO:0000313" key="3">
    <source>
        <dbReference type="Proteomes" id="UP000320386"/>
    </source>
</evidence>
<proteinExistence type="predicted"/>
<name>A0A518BTL7_9BACT</name>
<dbReference type="EMBL" id="CP036280">
    <property type="protein sequence ID" value="QDU70307.1"/>
    <property type="molecule type" value="Genomic_DNA"/>
</dbReference>
<dbReference type="AlphaFoldDB" id="A0A518BTL7"/>
<dbReference type="PANTHER" id="PTHR36836">
    <property type="entry name" value="COLANIC ACID BIOSYNTHESIS PROTEIN WCAK"/>
    <property type="match status" value="1"/>
</dbReference>
<dbReference type="KEGG" id="mcad:Pan265_01300"/>
<gene>
    <name evidence="2" type="ORF">Pan265_01300</name>
</gene>
<evidence type="ECO:0000259" key="1">
    <source>
        <dbReference type="Pfam" id="PF04230"/>
    </source>
</evidence>
<organism evidence="2 3">
    <name type="scientific">Mucisphaera calidilacus</name>
    <dbReference type="NCBI Taxonomy" id="2527982"/>
    <lineage>
        <taxon>Bacteria</taxon>
        <taxon>Pseudomonadati</taxon>
        <taxon>Planctomycetota</taxon>
        <taxon>Phycisphaerae</taxon>
        <taxon>Phycisphaerales</taxon>
        <taxon>Phycisphaeraceae</taxon>
        <taxon>Mucisphaera</taxon>
    </lineage>
</organism>
<dbReference type="RefSeq" id="WP_236254522.1">
    <property type="nucleotide sequence ID" value="NZ_CP036280.1"/>
</dbReference>
<dbReference type="InterPro" id="IPR007345">
    <property type="entry name" value="Polysacch_pyruvyl_Trfase"/>
</dbReference>
<accession>A0A518BTL7</accession>
<dbReference type="Pfam" id="PF04230">
    <property type="entry name" value="PS_pyruv_trans"/>
    <property type="match status" value="1"/>
</dbReference>
<dbReference type="PANTHER" id="PTHR36836:SF1">
    <property type="entry name" value="COLANIC ACID BIOSYNTHESIS PROTEIN WCAK"/>
    <property type="match status" value="1"/>
</dbReference>
<sequence length="423" mass="46552">MTRILIEQSGYGLGNAGDVAMLLSLTQRIRRSRPDIQLSVLTDNPERLTRIIPNTTPVDPQHKGFLTQDWCLLGALQRVLPDAWKPHLLRLERKTCSYAPRRAAACVDARPKKRPLNPTARQTIDWLDSFDGLIVSGGGFLTDVFKRHGQLVLLLAAVMHRLGKPVAMLGQGIGPADDPQLRSDLQHTLPRVDVLGLREGAHGPRLLNELRVPQHAVTVTGDEALPLVRDSIDPNATSRGAIGINIRAASYAGLHESPVPQHVADAAQQLGRDLQPLPISWNHDDNDITPLKHLLPQHLCDEIREPLSPTQIVRLAGRCDLTVTGSYHAALFSLAQGIPVIGIAANAYYQYKFQGLAERFDPRNVTIINPNEIRSADDMLALCRRALDIDDDRRADLRQRATLQAQAVCDTGEKALAAYPKPA</sequence>
<protein>
    <submittedName>
        <fullName evidence="2">Colanic acid biosynthesis protein</fullName>
    </submittedName>
</protein>
<feature type="domain" description="Polysaccharide pyruvyl transferase" evidence="1">
    <location>
        <begin position="15"/>
        <end position="344"/>
    </location>
</feature>
<keyword evidence="3" id="KW-1185">Reference proteome</keyword>
<dbReference type="Proteomes" id="UP000320386">
    <property type="component" value="Chromosome"/>
</dbReference>
<reference evidence="2 3" key="1">
    <citation type="submission" date="2019-02" db="EMBL/GenBank/DDBJ databases">
        <title>Deep-cultivation of Planctomycetes and their phenomic and genomic characterization uncovers novel biology.</title>
        <authorList>
            <person name="Wiegand S."/>
            <person name="Jogler M."/>
            <person name="Boedeker C."/>
            <person name="Pinto D."/>
            <person name="Vollmers J."/>
            <person name="Rivas-Marin E."/>
            <person name="Kohn T."/>
            <person name="Peeters S.H."/>
            <person name="Heuer A."/>
            <person name="Rast P."/>
            <person name="Oberbeckmann S."/>
            <person name="Bunk B."/>
            <person name="Jeske O."/>
            <person name="Meyerdierks A."/>
            <person name="Storesund J.E."/>
            <person name="Kallscheuer N."/>
            <person name="Luecker S."/>
            <person name="Lage O.M."/>
            <person name="Pohl T."/>
            <person name="Merkel B.J."/>
            <person name="Hornburger P."/>
            <person name="Mueller R.-W."/>
            <person name="Bruemmer F."/>
            <person name="Labrenz M."/>
            <person name="Spormann A.M."/>
            <person name="Op den Camp H."/>
            <person name="Overmann J."/>
            <person name="Amann R."/>
            <person name="Jetten M.S.M."/>
            <person name="Mascher T."/>
            <person name="Medema M.H."/>
            <person name="Devos D.P."/>
            <person name="Kaster A.-K."/>
            <person name="Ovreas L."/>
            <person name="Rohde M."/>
            <person name="Galperin M.Y."/>
            <person name="Jogler C."/>
        </authorList>
    </citation>
    <scope>NUCLEOTIDE SEQUENCE [LARGE SCALE GENOMIC DNA]</scope>
    <source>
        <strain evidence="2 3">Pan265</strain>
    </source>
</reference>